<keyword evidence="2" id="KW-1185">Reference proteome</keyword>
<reference evidence="1 2" key="2">
    <citation type="journal article" date="2022" name="Mol. Ecol. Resour.">
        <title>The genomes of chicory, endive, great burdock and yacon provide insights into Asteraceae paleo-polyploidization history and plant inulin production.</title>
        <authorList>
            <person name="Fan W."/>
            <person name="Wang S."/>
            <person name="Wang H."/>
            <person name="Wang A."/>
            <person name="Jiang F."/>
            <person name="Liu H."/>
            <person name="Zhao H."/>
            <person name="Xu D."/>
            <person name="Zhang Y."/>
        </authorList>
    </citation>
    <scope>NUCLEOTIDE SEQUENCE [LARGE SCALE GENOMIC DNA]</scope>
    <source>
        <strain evidence="2">cv. Niubang</strain>
    </source>
</reference>
<proteinExistence type="predicted"/>
<accession>A0ACB9FPQ8</accession>
<evidence type="ECO:0000313" key="1">
    <source>
        <dbReference type="EMBL" id="KAI3772706.1"/>
    </source>
</evidence>
<protein>
    <submittedName>
        <fullName evidence="1">Uncharacterized protein</fullName>
    </submittedName>
</protein>
<evidence type="ECO:0000313" key="2">
    <source>
        <dbReference type="Proteomes" id="UP001055879"/>
    </source>
</evidence>
<comment type="caution">
    <text evidence="1">The sequence shown here is derived from an EMBL/GenBank/DDBJ whole genome shotgun (WGS) entry which is preliminary data.</text>
</comment>
<reference evidence="2" key="1">
    <citation type="journal article" date="2022" name="Mol. Ecol. Resour.">
        <title>The genomes of chicory, endive, great burdock and yacon provide insights into Asteraceae palaeo-polyploidization history and plant inulin production.</title>
        <authorList>
            <person name="Fan W."/>
            <person name="Wang S."/>
            <person name="Wang H."/>
            <person name="Wang A."/>
            <person name="Jiang F."/>
            <person name="Liu H."/>
            <person name="Zhao H."/>
            <person name="Xu D."/>
            <person name="Zhang Y."/>
        </authorList>
    </citation>
    <scope>NUCLEOTIDE SEQUENCE [LARGE SCALE GENOMIC DNA]</scope>
    <source>
        <strain evidence="2">cv. Niubang</strain>
    </source>
</reference>
<organism evidence="1 2">
    <name type="scientific">Arctium lappa</name>
    <name type="common">Greater burdock</name>
    <name type="synonym">Lappa major</name>
    <dbReference type="NCBI Taxonomy" id="4217"/>
    <lineage>
        <taxon>Eukaryota</taxon>
        <taxon>Viridiplantae</taxon>
        <taxon>Streptophyta</taxon>
        <taxon>Embryophyta</taxon>
        <taxon>Tracheophyta</taxon>
        <taxon>Spermatophyta</taxon>
        <taxon>Magnoliopsida</taxon>
        <taxon>eudicotyledons</taxon>
        <taxon>Gunneridae</taxon>
        <taxon>Pentapetalae</taxon>
        <taxon>asterids</taxon>
        <taxon>campanulids</taxon>
        <taxon>Asterales</taxon>
        <taxon>Asteraceae</taxon>
        <taxon>Carduoideae</taxon>
        <taxon>Cardueae</taxon>
        <taxon>Arctiinae</taxon>
        <taxon>Arctium</taxon>
    </lineage>
</organism>
<sequence length="1048" mass="115019">MTINPNYPTQPNTSATNGVMITSAAAMTINPNYATQPNTTATNGVMITGAAAMTTNPNYATQPNTTATNGVMITGAAAMTINPNYATQPNTTATNGVMITGAAAMTTNPNYPTQPNTTAINGGTILRGGPTANKSQSGIAEIMTANSHTANSSTATLPRSGQILSAAPNFITNPAAQSSWSSRTTDLAQYQPSQPLQNQPLRQQVLTQKVIQHPQTHSSMEQSNIIFGHQKNQNRLPSDQLRPYQRPMVNSQTGHLQNQQALWQQSNTSQLQQPQPQPQQQMVQPIQNFQQNQNNKMQLQFQQPSGSSNNLISEDRRQRFQGFAIGDHGQRKPQEQPQGYIATAMAAPSVFKAPSEFPTTAAWSEYALRQIFQMKDRFFTDLLVMQRNAKQFCIQGRDTAAAAKYESVKKFLEKMITFLTIPTVDMIPNNPERVHGYMNFIVNYLQSFRNKNGGVSSQHPQLLIHQPPQLQPSTGANVKLQYTPQQNLSQGVANLETNMLNFNQNFPSRRPQQPRMGPSSSVSSVSFPPGMDQRPANSLHTGSLTNVLSATQKSSSGLLTTTTANNFQSRQLNNQPAAVATAHQRLSSEKLKQPMQKVNDQLAMSPLGTSRMVNQFHSPPFSLTSSVVRPINSPINQHAAPAGRSPWNAVSSSRVDANNVLSPQSIARSPFLQLPASSTPSHAEKQLSSGVSSLSTAESKKPETPIMTVQSGYLGTMIKDKVPDTGAAPRTPTTSSMDAPSTEKSQESSQESNDPHLRLVQAVKSLSSKALSSSLNDICSAKKEMNSIPYYGEPTNPIAPYKEMEPNFLLEYDNEPTNLISPNLEDESSFLLEYENEPERNMKRKLSVTSVDSSSPDFSDLENFDRFVFEEWDMDSTGTSMNKRPKIECKNGAILEEIKEINGKLLETSLEVSEDNISIHGDYEGTIIRCLYRNVSFPELQSLMGGVSSEKKPEFVIELLVPVDYPASSPIVSNPRCNIQGSELPGMLFKEMVSRFERSVRELGEKMSIGDMARQWDACCRTVIMELAQQRGGGSLVSSYGRWEGCTN</sequence>
<gene>
    <name evidence="1" type="ORF">L6452_03898</name>
</gene>
<dbReference type="EMBL" id="CM042047">
    <property type="protein sequence ID" value="KAI3772706.1"/>
    <property type="molecule type" value="Genomic_DNA"/>
</dbReference>
<dbReference type="Proteomes" id="UP001055879">
    <property type="component" value="Linkage Group LG01"/>
</dbReference>
<name>A0ACB9FPQ8_ARCLA</name>